<keyword evidence="3" id="KW-1185">Reference proteome</keyword>
<evidence type="ECO:0000313" key="2">
    <source>
        <dbReference type="EMBL" id="MBG8554945.1"/>
    </source>
</evidence>
<feature type="signal peptide" evidence="1">
    <location>
        <begin position="1"/>
        <end position="18"/>
    </location>
</feature>
<comment type="caution">
    <text evidence="2">The sequence shown here is derived from an EMBL/GenBank/DDBJ whole genome shotgun (WGS) entry which is preliminary data.</text>
</comment>
<dbReference type="Proteomes" id="UP000601099">
    <property type="component" value="Unassembled WGS sequence"/>
</dbReference>
<sequence>MKMPYHLLLVCIPLAAFTVTDWITFPIDDQVSVQLPSQPTHLDVNQLKNSSPEKVRLFSAKDAAGTYFIVRLDASDSPSTLDTKSSRQDFYEGMISGMLKNQQGILLSRTTFTTAAGEGVEIKYKAIDKGTGKMTVKYSRSLLVAKTSYSFNFLSQDRQDTTGVAGNEQRRRFFDSIVAKPSSAPKN</sequence>
<name>A0ABS0L486_9BACT</name>
<proteinExistence type="predicted"/>
<reference evidence="2 3" key="1">
    <citation type="submission" date="2020-11" db="EMBL/GenBank/DDBJ databases">
        <title>Hymenobacter sp.</title>
        <authorList>
            <person name="Kim M.K."/>
        </authorList>
    </citation>
    <scope>NUCLEOTIDE SEQUENCE [LARGE SCALE GENOMIC DNA]</scope>
    <source>
        <strain evidence="2 3">BT594</strain>
    </source>
</reference>
<gene>
    <name evidence="2" type="ORF">I5L79_15420</name>
</gene>
<dbReference type="EMBL" id="JADWYK010000009">
    <property type="protein sequence ID" value="MBG8554945.1"/>
    <property type="molecule type" value="Genomic_DNA"/>
</dbReference>
<protein>
    <recommendedName>
        <fullName evidence="4">DUF1795 domain-containing protein</fullName>
    </recommendedName>
</protein>
<dbReference type="RefSeq" id="WP_196955959.1">
    <property type="nucleotide sequence ID" value="NZ_JADWYK010000009.1"/>
</dbReference>
<evidence type="ECO:0008006" key="4">
    <source>
        <dbReference type="Google" id="ProtNLM"/>
    </source>
</evidence>
<feature type="chain" id="PRO_5045873736" description="DUF1795 domain-containing protein" evidence="1">
    <location>
        <begin position="19"/>
        <end position="187"/>
    </location>
</feature>
<organism evidence="2 3">
    <name type="scientific">Hymenobacter guriensis</name>
    <dbReference type="NCBI Taxonomy" id="2793065"/>
    <lineage>
        <taxon>Bacteria</taxon>
        <taxon>Pseudomonadati</taxon>
        <taxon>Bacteroidota</taxon>
        <taxon>Cytophagia</taxon>
        <taxon>Cytophagales</taxon>
        <taxon>Hymenobacteraceae</taxon>
        <taxon>Hymenobacter</taxon>
    </lineage>
</organism>
<evidence type="ECO:0000313" key="3">
    <source>
        <dbReference type="Proteomes" id="UP000601099"/>
    </source>
</evidence>
<keyword evidence="1" id="KW-0732">Signal</keyword>
<accession>A0ABS0L486</accession>
<evidence type="ECO:0000256" key="1">
    <source>
        <dbReference type="SAM" id="SignalP"/>
    </source>
</evidence>